<evidence type="ECO:0000256" key="1">
    <source>
        <dbReference type="SAM" id="MobiDB-lite"/>
    </source>
</evidence>
<feature type="region of interest" description="Disordered" evidence="1">
    <location>
        <begin position="45"/>
        <end position="77"/>
    </location>
</feature>
<keyword evidence="4" id="KW-1185">Reference proteome</keyword>
<comment type="caution">
    <text evidence="3">The sequence shown here is derived from an EMBL/GenBank/DDBJ whole genome shotgun (WGS) entry which is preliminary data.</text>
</comment>
<dbReference type="Gene3D" id="3.30.1370.110">
    <property type="match status" value="1"/>
</dbReference>
<evidence type="ECO:0000313" key="3">
    <source>
        <dbReference type="EMBL" id="GAD49208.1"/>
    </source>
</evidence>
<protein>
    <recommendedName>
        <fullName evidence="2">Smr domain-containing protein</fullName>
    </recommendedName>
</protein>
<dbReference type="RefSeq" id="WP_021690114.1">
    <property type="nucleotide sequence ID" value="NZ_BASZ01000005.1"/>
</dbReference>
<dbReference type="EMBL" id="BASZ01000005">
    <property type="protein sequence ID" value="GAD49208.1"/>
    <property type="molecule type" value="Genomic_DNA"/>
</dbReference>
<dbReference type="Proteomes" id="UP000016568">
    <property type="component" value="Unassembled WGS sequence"/>
</dbReference>
<dbReference type="eggNOG" id="COG2840">
    <property type="taxonomic scope" value="Bacteria"/>
</dbReference>
<dbReference type="PANTHER" id="PTHR35562:SF2">
    <property type="entry name" value="DNA ENDONUCLEASE SMRA-RELATED"/>
    <property type="match status" value="1"/>
</dbReference>
<name>U3A379_9SPHN</name>
<dbReference type="AlphaFoldDB" id="U3A379"/>
<dbReference type="SUPFAM" id="SSF160443">
    <property type="entry name" value="SMR domain-like"/>
    <property type="match status" value="1"/>
</dbReference>
<feature type="compositionally biased region" description="Pro residues" evidence="1">
    <location>
        <begin position="56"/>
        <end position="72"/>
    </location>
</feature>
<reference evidence="3 4" key="1">
    <citation type="submission" date="2013-09" db="EMBL/GenBank/DDBJ databases">
        <title>Whole genome shotgun sequence of Novosphingobium tardaugens NBRC 16725.</title>
        <authorList>
            <person name="Isaki S."/>
            <person name="Hosoyama A."/>
            <person name="Tsuchikane K."/>
            <person name="Katsumata H."/>
            <person name="Ando Y."/>
            <person name="Yamazaki S."/>
            <person name="Fujita N."/>
        </authorList>
    </citation>
    <scope>NUCLEOTIDE SEQUENCE [LARGE SCALE GENOMIC DNA]</scope>
    <source>
        <strain evidence="3 4">NBRC 16725</strain>
    </source>
</reference>
<dbReference type="PANTHER" id="PTHR35562">
    <property type="entry name" value="DNA ENDONUCLEASE SMRA-RELATED"/>
    <property type="match status" value="1"/>
</dbReference>
<evidence type="ECO:0000259" key="2">
    <source>
        <dbReference type="PROSITE" id="PS50828"/>
    </source>
</evidence>
<dbReference type="Pfam" id="PF01713">
    <property type="entry name" value="Smr"/>
    <property type="match status" value="1"/>
</dbReference>
<dbReference type="PROSITE" id="PS50828">
    <property type="entry name" value="SMR"/>
    <property type="match status" value="1"/>
</dbReference>
<sequence length="190" mass="20298">MSAPRGLSAEEAALWERLAATVEPLHPKPKLPLVAVPPVVPEKALQPKRVKAPKHVPVPPRQPPVPPAPPSVPLDRQGLDSGWERKLSRGTTAPDFTLDLHGASLDAAHARLDHGLIQAKAMGARVVLLITGKPRGAAAADRGEKRGAIRAKILDWLAAGAHGPDIAAIRTAHRRHGGDGALYLILRRRR</sequence>
<organism evidence="3 4">
    <name type="scientific">Caenibius tardaugens NBRC 16725</name>
    <dbReference type="NCBI Taxonomy" id="1219035"/>
    <lineage>
        <taxon>Bacteria</taxon>
        <taxon>Pseudomonadati</taxon>
        <taxon>Pseudomonadota</taxon>
        <taxon>Alphaproteobacteria</taxon>
        <taxon>Sphingomonadales</taxon>
        <taxon>Erythrobacteraceae</taxon>
        <taxon>Caenibius</taxon>
    </lineage>
</organism>
<evidence type="ECO:0000313" key="4">
    <source>
        <dbReference type="Proteomes" id="UP000016568"/>
    </source>
</evidence>
<gene>
    <name evidence="3" type="ORF">NT2_05_01280</name>
</gene>
<dbReference type="KEGG" id="ntd:EGO55_11860"/>
<dbReference type="OrthoDB" id="7165597at2"/>
<feature type="domain" description="Smr" evidence="2">
    <location>
        <begin position="98"/>
        <end position="187"/>
    </location>
</feature>
<accession>U3A379</accession>
<proteinExistence type="predicted"/>
<dbReference type="InterPro" id="IPR002625">
    <property type="entry name" value="Smr_dom"/>
</dbReference>
<dbReference type="InterPro" id="IPR036063">
    <property type="entry name" value="Smr_dom_sf"/>
</dbReference>